<comment type="caution">
    <text evidence="13">Lacks conserved residue(s) required for the propagation of feature annotation.</text>
</comment>
<evidence type="ECO:0000256" key="12">
    <source>
        <dbReference type="ARBA" id="ARBA00042985"/>
    </source>
</evidence>
<dbReference type="Proteomes" id="UP001501920">
    <property type="component" value="Chromosome 25"/>
</dbReference>
<keyword evidence="4" id="KW-0721">Serine protease homolog</keyword>
<comment type="function">
    <text evidence="9">May play a role in regeneration of skeletal muscle.</text>
</comment>
<dbReference type="Gene3D" id="2.10.25.10">
    <property type="entry name" value="Laminin"/>
    <property type="match status" value="1"/>
</dbReference>
<dbReference type="InterPro" id="IPR009003">
    <property type="entry name" value="Peptidase_S1_PA"/>
</dbReference>
<keyword evidence="21" id="KW-1185">Reference proteome</keyword>
<dbReference type="Gene3D" id="2.40.10.10">
    <property type="entry name" value="Trypsin-like serine proteases"/>
    <property type="match status" value="1"/>
</dbReference>
<comment type="subcellular location">
    <subcellularLocation>
        <location evidence="1">Secreted</location>
    </subcellularLocation>
</comment>
<evidence type="ECO:0000256" key="15">
    <source>
        <dbReference type="SAM" id="MobiDB-lite"/>
    </source>
</evidence>
<dbReference type="Ensembl" id="ENSPNAT00000012542.2">
    <property type="protein sequence ID" value="ENSPNAP00000023476.2"/>
    <property type="gene ID" value="ENSPNAG00000000619.2"/>
</dbReference>
<dbReference type="PROSITE" id="PS50240">
    <property type="entry name" value="TRYPSIN_DOM"/>
    <property type="match status" value="1"/>
</dbReference>
<evidence type="ECO:0000256" key="3">
    <source>
        <dbReference type="ARBA" id="ARBA00022536"/>
    </source>
</evidence>
<evidence type="ECO:0000256" key="14">
    <source>
        <dbReference type="PROSITE-ProRule" id="PRU00302"/>
    </source>
</evidence>
<dbReference type="SMART" id="SM00020">
    <property type="entry name" value="Tryp_SPc"/>
    <property type="match status" value="1"/>
</dbReference>
<dbReference type="InterPro" id="IPR001314">
    <property type="entry name" value="Peptidase_S1A"/>
</dbReference>
<keyword evidence="6" id="KW-0677">Repeat</keyword>
<dbReference type="InterPro" id="IPR001254">
    <property type="entry name" value="Trypsin_dom"/>
</dbReference>
<protein>
    <recommendedName>
        <fullName evidence="10">Inactive serine protease PAMR1</fullName>
    </recommendedName>
    <alternativeName>
        <fullName evidence="12">Peptidase domain-containing protein associated with muscle regeneration 1</fullName>
    </alternativeName>
    <alternativeName>
        <fullName evidence="11">Regeneration-associated muscle protease homolog</fullName>
    </alternativeName>
</protein>
<proteinExistence type="predicted"/>
<dbReference type="CDD" id="cd00190">
    <property type="entry name" value="Tryp_SPc"/>
    <property type="match status" value="1"/>
</dbReference>
<dbReference type="FunFam" id="2.10.25.10:FF:000063">
    <property type="entry name" value="Slit guidance ligand 2"/>
    <property type="match status" value="1"/>
</dbReference>
<keyword evidence="14" id="KW-0768">Sushi</keyword>
<feature type="domain" description="EGF-like" evidence="17">
    <location>
        <begin position="194"/>
        <end position="231"/>
    </location>
</feature>
<gene>
    <name evidence="20" type="primary">PAMR1</name>
</gene>
<feature type="region of interest" description="Disordered" evidence="15">
    <location>
        <begin position="319"/>
        <end position="347"/>
    </location>
</feature>
<dbReference type="CDD" id="cd00054">
    <property type="entry name" value="EGF_CA"/>
    <property type="match status" value="1"/>
</dbReference>
<evidence type="ECO:0000313" key="21">
    <source>
        <dbReference type="Proteomes" id="UP001501920"/>
    </source>
</evidence>
<dbReference type="InterPro" id="IPR043504">
    <property type="entry name" value="Peptidase_S1_PA_chymotrypsin"/>
</dbReference>
<dbReference type="PRINTS" id="PR00722">
    <property type="entry name" value="CHYMOTRYPSIN"/>
</dbReference>
<dbReference type="InterPro" id="IPR000859">
    <property type="entry name" value="CUB_dom"/>
</dbReference>
<dbReference type="InterPro" id="IPR035976">
    <property type="entry name" value="Sushi/SCR/CCP_sf"/>
</dbReference>
<dbReference type="AlphaFoldDB" id="A0A3B4DK41"/>
<keyword evidence="8" id="KW-0325">Glycoprotein</keyword>
<evidence type="ECO:0000256" key="4">
    <source>
        <dbReference type="ARBA" id="ARBA00022542"/>
    </source>
</evidence>
<dbReference type="PROSITE" id="PS01186">
    <property type="entry name" value="EGF_2"/>
    <property type="match status" value="1"/>
</dbReference>
<evidence type="ECO:0000256" key="10">
    <source>
        <dbReference type="ARBA" id="ARBA00040464"/>
    </source>
</evidence>
<evidence type="ECO:0000256" key="6">
    <source>
        <dbReference type="ARBA" id="ARBA00022737"/>
    </source>
</evidence>
<evidence type="ECO:0000256" key="1">
    <source>
        <dbReference type="ARBA" id="ARBA00004613"/>
    </source>
</evidence>
<feature type="domain" description="CUB" evidence="16">
    <location>
        <begin position="87"/>
        <end position="195"/>
    </location>
</feature>
<dbReference type="InterPro" id="IPR051659">
    <property type="entry name" value="Serine_Protease_S1-Domain"/>
</dbReference>
<dbReference type="GeneTree" id="ENSGT00940000154234"/>
<organism evidence="20 21">
    <name type="scientific">Pygocentrus nattereri</name>
    <name type="common">Red-bellied piranha</name>
    <dbReference type="NCBI Taxonomy" id="42514"/>
    <lineage>
        <taxon>Eukaryota</taxon>
        <taxon>Metazoa</taxon>
        <taxon>Chordata</taxon>
        <taxon>Craniata</taxon>
        <taxon>Vertebrata</taxon>
        <taxon>Euteleostomi</taxon>
        <taxon>Actinopterygii</taxon>
        <taxon>Neopterygii</taxon>
        <taxon>Teleostei</taxon>
        <taxon>Ostariophysi</taxon>
        <taxon>Characiformes</taxon>
        <taxon>Characoidei</taxon>
        <taxon>Pygocentrus</taxon>
    </lineage>
</organism>
<name>A0A3B4DK41_PYGNA</name>
<evidence type="ECO:0000256" key="2">
    <source>
        <dbReference type="ARBA" id="ARBA00022525"/>
    </source>
</evidence>
<dbReference type="Pfam" id="PF00008">
    <property type="entry name" value="EGF"/>
    <property type="match status" value="1"/>
</dbReference>
<dbReference type="PANTHER" id="PTHR24254">
    <property type="entry name" value="PROTHROMBIN"/>
    <property type="match status" value="1"/>
</dbReference>
<evidence type="ECO:0000259" key="18">
    <source>
        <dbReference type="PROSITE" id="PS50240"/>
    </source>
</evidence>
<dbReference type="Gene3D" id="2.60.120.290">
    <property type="entry name" value="Spermadhesin, CUB domain"/>
    <property type="match status" value="1"/>
</dbReference>
<dbReference type="Pfam" id="PF00431">
    <property type="entry name" value="CUB"/>
    <property type="match status" value="1"/>
</dbReference>
<dbReference type="PROSITE" id="PS00022">
    <property type="entry name" value="EGF_1"/>
    <property type="match status" value="1"/>
</dbReference>
<evidence type="ECO:0000256" key="8">
    <source>
        <dbReference type="ARBA" id="ARBA00023180"/>
    </source>
</evidence>
<evidence type="ECO:0000259" key="17">
    <source>
        <dbReference type="PROSITE" id="PS50026"/>
    </source>
</evidence>
<evidence type="ECO:0000256" key="7">
    <source>
        <dbReference type="ARBA" id="ARBA00023157"/>
    </source>
</evidence>
<evidence type="ECO:0000256" key="11">
    <source>
        <dbReference type="ARBA" id="ARBA00041872"/>
    </source>
</evidence>
<evidence type="ECO:0000259" key="16">
    <source>
        <dbReference type="PROSITE" id="PS01180"/>
    </source>
</evidence>
<sequence>MCRSCCEYERIVCKCPSQGTKVGYAVPCCRNDIQQCDPCIIYQGCNVFDNCKRCNNGTWEAKDDFYVSGTYCTECRQGWTGGSCLTCGEVIRRPQGHVILESYPINAKCDWTLHVSTGLTMELRFTMLSLEFDHSCRHDYVEVRDGDSLDSRVIGRYCGNDIPSPIRSSGDSLHIRFVSDGYNNYDGFSATFQELTACSFSPCMNDGICSLDPIKTFRCACRAGFTGARCENNYFLGCVDPSGCVTPQKPAHGDLFLQYNDGDIATTIQYLCYKPYKLKGVSQRMCLSNGTWSGTAPTCIKACREPKISKLVRQKVVKPLPPSRNSPLHKLYSSSQPTSADEDSTDSTAVLPTGFHHLYTSIEYECTSQLYQPSGSTHRTCLKTGKWSGRHVSCSPGGGSTHILRAQRNGDTLVQLATGRTVFITGRTKRRGDTFSLLDNDDSQKNVAEEHSWQLVCSGALVSQQAVLLPAHCVTEPGQSVPLSTAELRVVLGKHYLSDLRDRKRLQHMQVLEILVHPSYDPNAFESDLAILKLAEKAKISTFISPVCLPHMHGGEVIAQQAYITGWSIAGQHEPTPDTDSEVSRTGLVELADVAQCERQYALEGISINVSDNMLCGRQHPISSATVCPGRTGGVVLLPTDTRDTSGSMLPDQRSIEVGPSDPRWELLGLVSFGYNLQNCNPCLYTVYTRVTNFKNWIEKNIK</sequence>
<dbReference type="PANTHER" id="PTHR24254:SF9">
    <property type="entry name" value="INACTIVE SERINE PROTEASE PAMR1"/>
    <property type="match status" value="1"/>
</dbReference>
<dbReference type="SUPFAM" id="SSF57535">
    <property type="entry name" value="Complement control module/SCR domain"/>
    <property type="match status" value="2"/>
</dbReference>
<dbReference type="PROSITE" id="PS50026">
    <property type="entry name" value="EGF_3"/>
    <property type="match status" value="1"/>
</dbReference>
<keyword evidence="7 13" id="KW-1015">Disulfide bond</keyword>
<feature type="domain" description="Sushi" evidence="19">
    <location>
        <begin position="242"/>
        <end position="301"/>
    </location>
</feature>
<dbReference type="PROSITE" id="PS50923">
    <property type="entry name" value="SUSHI"/>
    <property type="match status" value="1"/>
</dbReference>
<dbReference type="InterPro" id="IPR000742">
    <property type="entry name" value="EGF"/>
</dbReference>
<evidence type="ECO:0000256" key="13">
    <source>
        <dbReference type="PROSITE-ProRule" id="PRU00076"/>
    </source>
</evidence>
<dbReference type="FunFam" id="2.60.120.290:FF:000005">
    <property type="entry name" value="Procollagen C-endopeptidase enhancer 1"/>
    <property type="match status" value="1"/>
</dbReference>
<dbReference type="Pfam" id="PF00089">
    <property type="entry name" value="Trypsin"/>
    <property type="match status" value="1"/>
</dbReference>
<keyword evidence="5" id="KW-0732">Signal</keyword>
<dbReference type="Pfam" id="PF00084">
    <property type="entry name" value="Sushi"/>
    <property type="match status" value="2"/>
</dbReference>
<feature type="disulfide bond" evidence="14">
    <location>
        <begin position="272"/>
        <end position="299"/>
    </location>
</feature>
<dbReference type="SMART" id="SM00032">
    <property type="entry name" value="CCP"/>
    <property type="match status" value="2"/>
</dbReference>
<evidence type="ECO:0000313" key="20">
    <source>
        <dbReference type="Ensembl" id="ENSPNAP00000023476.2"/>
    </source>
</evidence>
<feature type="domain" description="Peptidase S1" evidence="18">
    <location>
        <begin position="424"/>
        <end position="703"/>
    </location>
</feature>
<feature type="disulfide bond" evidence="13">
    <location>
        <begin position="221"/>
        <end position="230"/>
    </location>
</feature>
<dbReference type="SMART" id="SM00042">
    <property type="entry name" value="CUB"/>
    <property type="match status" value="1"/>
</dbReference>
<keyword evidence="3 13" id="KW-0245">EGF-like domain</keyword>
<dbReference type="SMART" id="SM00181">
    <property type="entry name" value="EGF"/>
    <property type="match status" value="2"/>
</dbReference>
<evidence type="ECO:0000259" key="19">
    <source>
        <dbReference type="PROSITE" id="PS50923"/>
    </source>
</evidence>
<dbReference type="InterPro" id="IPR035914">
    <property type="entry name" value="Sperma_CUB_dom_sf"/>
</dbReference>
<dbReference type="SUPFAM" id="SSF49854">
    <property type="entry name" value="Spermadhesin, CUB domain"/>
    <property type="match status" value="1"/>
</dbReference>
<dbReference type="SUPFAM" id="SSF57196">
    <property type="entry name" value="EGF/Laminin"/>
    <property type="match status" value="1"/>
</dbReference>
<dbReference type="GO" id="GO:0006508">
    <property type="term" value="P:proteolysis"/>
    <property type="evidence" value="ECO:0007669"/>
    <property type="project" value="InterPro"/>
</dbReference>
<reference evidence="20 21" key="1">
    <citation type="submission" date="2020-10" db="EMBL/GenBank/DDBJ databases">
        <title>Pygocentrus nattereri (red-bellied piranha) genome, fPygNat1, primary haplotype.</title>
        <authorList>
            <person name="Myers G."/>
            <person name="Meyer A."/>
            <person name="Karagic N."/>
            <person name="Pippel M."/>
            <person name="Winkler S."/>
            <person name="Tracey A."/>
            <person name="Wood J."/>
            <person name="Formenti G."/>
            <person name="Howe K."/>
            <person name="Fedrigo O."/>
            <person name="Jarvis E.D."/>
        </authorList>
    </citation>
    <scope>NUCLEOTIDE SEQUENCE [LARGE SCALE GENOMIC DNA]</scope>
</reference>
<dbReference type="OMA" id="ESDHNCR"/>
<reference evidence="20" key="3">
    <citation type="submission" date="2025-09" db="UniProtKB">
        <authorList>
            <consortium name="Ensembl"/>
        </authorList>
    </citation>
    <scope>IDENTIFICATION</scope>
</reference>
<dbReference type="Gene3D" id="2.10.70.10">
    <property type="entry name" value="Complement Module, domain 1"/>
    <property type="match status" value="2"/>
</dbReference>
<dbReference type="InterPro" id="IPR000436">
    <property type="entry name" value="Sushi_SCR_CCP_dom"/>
</dbReference>
<dbReference type="PROSITE" id="PS01180">
    <property type="entry name" value="CUB"/>
    <property type="match status" value="1"/>
</dbReference>
<evidence type="ECO:0000256" key="9">
    <source>
        <dbReference type="ARBA" id="ARBA00037622"/>
    </source>
</evidence>
<accession>A0A3B4DK41</accession>
<dbReference type="CDD" id="cd00041">
    <property type="entry name" value="CUB"/>
    <property type="match status" value="1"/>
</dbReference>
<dbReference type="GO" id="GO:0005576">
    <property type="term" value="C:extracellular region"/>
    <property type="evidence" value="ECO:0007669"/>
    <property type="project" value="UniProtKB-SubCell"/>
</dbReference>
<dbReference type="GO" id="GO:0004252">
    <property type="term" value="F:serine-type endopeptidase activity"/>
    <property type="evidence" value="ECO:0007669"/>
    <property type="project" value="InterPro"/>
</dbReference>
<reference evidence="20" key="2">
    <citation type="submission" date="2025-08" db="UniProtKB">
        <authorList>
            <consortium name="Ensembl"/>
        </authorList>
    </citation>
    <scope>IDENTIFICATION</scope>
</reference>
<keyword evidence="2" id="KW-0964">Secreted</keyword>
<dbReference type="CDD" id="cd00033">
    <property type="entry name" value="CCP"/>
    <property type="match status" value="2"/>
</dbReference>
<dbReference type="SUPFAM" id="SSF50494">
    <property type="entry name" value="Trypsin-like serine proteases"/>
    <property type="match status" value="1"/>
</dbReference>
<evidence type="ECO:0000256" key="5">
    <source>
        <dbReference type="ARBA" id="ARBA00022729"/>
    </source>
</evidence>